<sequence>MTSRSNFPDNSPVVLVVEAGTDHGFARARALLAAGYRVVAVDRHAGSLVRIGHGHNHDRLFLVAADITDADQADRVISRAHAHFGEAPRTFALCADSRQSSAA</sequence>
<evidence type="ECO:0008006" key="2">
    <source>
        <dbReference type="Google" id="ProtNLM"/>
    </source>
</evidence>
<name>A0A1Y5P1Z4_9MYCO</name>
<dbReference type="Gene3D" id="3.40.50.720">
    <property type="entry name" value="NAD(P)-binding Rossmann-like Domain"/>
    <property type="match status" value="1"/>
</dbReference>
<protein>
    <recommendedName>
        <fullName evidence="2">Short-chain dehydrogenase/reductase SDR</fullName>
    </recommendedName>
</protein>
<dbReference type="InterPro" id="IPR036291">
    <property type="entry name" value="NAD(P)-bd_dom_sf"/>
</dbReference>
<organism evidence="1">
    <name type="scientific">uncultured Mycobacterium sp</name>
    <dbReference type="NCBI Taxonomy" id="171292"/>
    <lineage>
        <taxon>Bacteria</taxon>
        <taxon>Bacillati</taxon>
        <taxon>Actinomycetota</taxon>
        <taxon>Actinomycetes</taxon>
        <taxon>Mycobacteriales</taxon>
        <taxon>Mycobacteriaceae</taxon>
        <taxon>Mycobacterium</taxon>
        <taxon>environmental samples</taxon>
    </lineage>
</organism>
<accession>A0A1Y5P1Z4</accession>
<dbReference type="SUPFAM" id="SSF51735">
    <property type="entry name" value="NAD(P)-binding Rossmann-fold domains"/>
    <property type="match status" value="1"/>
</dbReference>
<reference evidence="1" key="1">
    <citation type="submission" date="2016-03" db="EMBL/GenBank/DDBJ databases">
        <authorList>
            <person name="Ploux O."/>
        </authorList>
    </citation>
    <scope>NUCLEOTIDE SEQUENCE</scope>
    <source>
        <strain evidence="1">UC10</strain>
    </source>
</reference>
<dbReference type="Pfam" id="PF00106">
    <property type="entry name" value="adh_short"/>
    <property type="match status" value="1"/>
</dbReference>
<gene>
    <name evidence="1" type="ORF">MHPYR_140121</name>
</gene>
<dbReference type="InterPro" id="IPR002347">
    <property type="entry name" value="SDR_fam"/>
</dbReference>
<evidence type="ECO:0000313" key="1">
    <source>
        <dbReference type="EMBL" id="SBS72714.1"/>
    </source>
</evidence>
<proteinExistence type="predicted"/>
<dbReference type="EMBL" id="FLQS01000006">
    <property type="protein sequence ID" value="SBS72714.1"/>
    <property type="molecule type" value="Genomic_DNA"/>
</dbReference>
<dbReference type="AlphaFoldDB" id="A0A1Y5P1Z4"/>